<dbReference type="RefSeq" id="WP_074955543.1">
    <property type="nucleotide sequence ID" value="NZ_BJXR01000033.1"/>
</dbReference>
<evidence type="ECO:0000313" key="5">
    <source>
        <dbReference type="Proteomes" id="UP000321514"/>
    </source>
</evidence>
<evidence type="ECO:0000259" key="1">
    <source>
        <dbReference type="Pfam" id="PF01882"/>
    </source>
</evidence>
<keyword evidence="4" id="KW-1185">Reference proteome</keyword>
<feature type="domain" description="DUF58" evidence="1">
    <location>
        <begin position="209"/>
        <end position="358"/>
    </location>
</feature>
<evidence type="ECO:0000313" key="3">
    <source>
        <dbReference type="EMBL" id="SEU17337.1"/>
    </source>
</evidence>
<dbReference type="STRING" id="1334629.MFUL124B02_28165"/>
<dbReference type="InterPro" id="IPR002881">
    <property type="entry name" value="DUF58"/>
</dbReference>
<dbReference type="Gene3D" id="3.40.50.410">
    <property type="entry name" value="von Willebrand factor, type A domain"/>
    <property type="match status" value="1"/>
</dbReference>
<gene>
    <name evidence="2" type="ORF">MFU01_43600</name>
    <name evidence="3" type="ORF">SAMN05443572_105579</name>
</gene>
<organism evidence="2 5">
    <name type="scientific">Myxococcus fulvus</name>
    <dbReference type="NCBI Taxonomy" id="33"/>
    <lineage>
        <taxon>Bacteria</taxon>
        <taxon>Pseudomonadati</taxon>
        <taxon>Myxococcota</taxon>
        <taxon>Myxococcia</taxon>
        <taxon>Myxococcales</taxon>
        <taxon>Cystobacterineae</taxon>
        <taxon>Myxococcaceae</taxon>
        <taxon>Myxococcus</taxon>
    </lineage>
</organism>
<evidence type="ECO:0000313" key="4">
    <source>
        <dbReference type="Proteomes" id="UP000183760"/>
    </source>
</evidence>
<dbReference type="SUPFAM" id="SSF53300">
    <property type="entry name" value="vWA-like"/>
    <property type="match status" value="1"/>
</dbReference>
<dbReference type="EMBL" id="FOIB01000005">
    <property type="protein sequence ID" value="SEU17337.1"/>
    <property type="molecule type" value="Genomic_DNA"/>
</dbReference>
<sequence>MSLGRPVPTGLAVALLAVALVPAALSVASPTFGWLALAVDVAVLALCAVDFLRTPRDGDVTVTRVVEPILSSGTRNPVHLVLERHDTGTSPLRVEVRDEPPLVVASHDHRQSVALPPRGAPGEPVPRMTYFVTPPSRGDARFGDVHLRLPGPLGLCARQVRVKAEQAVKIYPDLTALSREALTLARASDSPSERTLRRRAAEGREFESLREYRPGDDYRHIDWKASARHANTLVRTWQPERHQPMLLLLDCGRHMAGKVRGRRKLDHAVDAALRLARVGLDAGDVVGVMSFASDVLTYLPPRKGHEHLRLITESLYRAEAALEESDYGRAYDFAFARQTRRTLVVLFTDLVDPDASAGLLTRTLALRPRHLPVVASLLDEDVRDAATRVPDEAQDAYARQAATRLEAEFRRTATTLRDAGALVIRAPAQGFGAAALNVYLDVKSRGLL</sequence>
<dbReference type="Proteomes" id="UP000321514">
    <property type="component" value="Unassembled WGS sequence"/>
</dbReference>
<dbReference type="Pfam" id="PF01882">
    <property type="entry name" value="DUF58"/>
    <property type="match status" value="1"/>
</dbReference>
<evidence type="ECO:0000313" key="2">
    <source>
        <dbReference type="EMBL" id="GEN09323.1"/>
    </source>
</evidence>
<dbReference type="AlphaFoldDB" id="A0A511T6T6"/>
<comment type="caution">
    <text evidence="2">The sequence shown here is derived from an EMBL/GenBank/DDBJ whole genome shotgun (WGS) entry which is preliminary data.</text>
</comment>
<dbReference type="PANTHER" id="PTHR33608">
    <property type="entry name" value="BLL2464 PROTEIN"/>
    <property type="match status" value="1"/>
</dbReference>
<proteinExistence type="predicted"/>
<dbReference type="PANTHER" id="PTHR33608:SF3">
    <property type="entry name" value="SLR2013 PROTEIN"/>
    <property type="match status" value="1"/>
</dbReference>
<reference evidence="2 5" key="2">
    <citation type="submission" date="2019-07" db="EMBL/GenBank/DDBJ databases">
        <title>Whole genome shotgun sequence of Myxococcus fulvus NBRC 100333.</title>
        <authorList>
            <person name="Hosoyama A."/>
            <person name="Uohara A."/>
            <person name="Ohji S."/>
            <person name="Ichikawa N."/>
        </authorList>
    </citation>
    <scope>NUCLEOTIDE SEQUENCE [LARGE SCALE GENOMIC DNA]</scope>
    <source>
        <strain evidence="2 5">NBRC 100333</strain>
    </source>
</reference>
<dbReference type="InterPro" id="IPR036465">
    <property type="entry name" value="vWFA_dom_sf"/>
</dbReference>
<dbReference type="OrthoDB" id="9776116at2"/>
<reference evidence="3 4" key="1">
    <citation type="submission" date="2016-10" db="EMBL/GenBank/DDBJ databases">
        <authorList>
            <person name="Varghese N."/>
            <person name="Submissions S."/>
        </authorList>
    </citation>
    <scope>NUCLEOTIDE SEQUENCE [LARGE SCALE GENOMIC DNA]</scope>
    <source>
        <strain evidence="3 4">DSM 16525</strain>
    </source>
</reference>
<name>A0A511T6T6_MYXFU</name>
<dbReference type="Proteomes" id="UP000183760">
    <property type="component" value="Unassembled WGS sequence"/>
</dbReference>
<accession>A0A511T6T6</accession>
<dbReference type="EMBL" id="BJXR01000033">
    <property type="protein sequence ID" value="GEN09323.1"/>
    <property type="molecule type" value="Genomic_DNA"/>
</dbReference>
<protein>
    <submittedName>
        <fullName evidence="3">Uncharacterized conserved protein, DUF58 family, contains vWF domain</fullName>
    </submittedName>
</protein>